<comment type="caution">
    <text evidence="8">The sequence shown here is derived from an EMBL/GenBank/DDBJ whole genome shotgun (WGS) entry which is preliminary data.</text>
</comment>
<dbReference type="Pfam" id="PF04515">
    <property type="entry name" value="Choline_transpo"/>
    <property type="match status" value="1"/>
</dbReference>
<feature type="transmembrane region" description="Helical" evidence="7">
    <location>
        <begin position="683"/>
        <end position="703"/>
    </location>
</feature>
<feature type="transmembrane region" description="Helical" evidence="7">
    <location>
        <begin position="618"/>
        <end position="640"/>
    </location>
</feature>
<gene>
    <name evidence="8" type="ORF">DUNSADRAFT_8290</name>
</gene>
<name>A0ABQ7HA97_DUNSA</name>
<keyword evidence="5 7" id="KW-0472">Membrane</keyword>
<dbReference type="PANTHER" id="PTHR12385">
    <property type="entry name" value="CHOLINE TRANSPORTER-LIKE (SLC FAMILY 44)"/>
    <property type="match status" value="1"/>
</dbReference>
<evidence type="ECO:0000256" key="5">
    <source>
        <dbReference type="ARBA" id="ARBA00023136"/>
    </source>
</evidence>
<comment type="function">
    <text evidence="7">Choline transporter.</text>
</comment>
<evidence type="ECO:0000256" key="4">
    <source>
        <dbReference type="ARBA" id="ARBA00022989"/>
    </source>
</evidence>
<evidence type="ECO:0000313" key="8">
    <source>
        <dbReference type="EMBL" id="KAF5843774.1"/>
    </source>
</evidence>
<keyword evidence="9" id="KW-1185">Reference proteome</keyword>
<feature type="transmembrane region" description="Helical" evidence="7">
    <location>
        <begin position="297"/>
        <end position="318"/>
    </location>
</feature>
<dbReference type="PANTHER" id="PTHR12385:SF14">
    <property type="entry name" value="CHOLINE TRANSPORTER-LIKE 2"/>
    <property type="match status" value="1"/>
</dbReference>
<evidence type="ECO:0000256" key="3">
    <source>
        <dbReference type="ARBA" id="ARBA00022692"/>
    </source>
</evidence>
<accession>A0ABQ7HA97</accession>
<evidence type="ECO:0000256" key="2">
    <source>
        <dbReference type="ARBA" id="ARBA00007168"/>
    </source>
</evidence>
<keyword evidence="4 7" id="KW-1133">Transmembrane helix</keyword>
<reference evidence="8" key="1">
    <citation type="submission" date="2017-08" db="EMBL/GenBank/DDBJ databases">
        <authorList>
            <person name="Polle J.E."/>
            <person name="Barry K."/>
            <person name="Cushman J."/>
            <person name="Schmutz J."/>
            <person name="Tran D."/>
            <person name="Hathwaick L.T."/>
            <person name="Yim W.C."/>
            <person name="Jenkins J."/>
            <person name="Mckie-Krisberg Z.M."/>
            <person name="Prochnik S."/>
            <person name="Lindquist E."/>
            <person name="Dockter R.B."/>
            <person name="Adam C."/>
            <person name="Molina H."/>
            <person name="Bunkerborg J."/>
            <person name="Jin E."/>
            <person name="Buchheim M."/>
            <person name="Magnuson J."/>
        </authorList>
    </citation>
    <scope>NUCLEOTIDE SEQUENCE</scope>
    <source>
        <strain evidence="8">CCAP 19/18</strain>
    </source>
</reference>
<feature type="transmembrane region" description="Helical" evidence="7">
    <location>
        <begin position="432"/>
        <end position="450"/>
    </location>
</feature>
<dbReference type="InterPro" id="IPR007603">
    <property type="entry name" value="Choline_transptr-like"/>
</dbReference>
<feature type="transmembrane region" description="Helical" evidence="7">
    <location>
        <begin position="723"/>
        <end position="744"/>
    </location>
</feature>
<feature type="transmembrane region" description="Helical" evidence="7">
    <location>
        <begin position="579"/>
        <end position="598"/>
    </location>
</feature>
<feature type="transmembrane region" description="Helical" evidence="7">
    <location>
        <begin position="325"/>
        <end position="346"/>
    </location>
</feature>
<feature type="transmembrane region" description="Helical" evidence="7">
    <location>
        <begin position="539"/>
        <end position="559"/>
    </location>
</feature>
<dbReference type="Proteomes" id="UP000815325">
    <property type="component" value="Unassembled WGS sequence"/>
</dbReference>
<feature type="transmembrane region" description="Helical" evidence="7">
    <location>
        <begin position="26"/>
        <end position="47"/>
    </location>
</feature>
<keyword evidence="3 7" id="KW-0812">Transmembrane</keyword>
<proteinExistence type="inferred from homology"/>
<comment type="similarity">
    <text evidence="2 7">Belongs to the CTL (choline transporter-like) family.</text>
</comment>
<evidence type="ECO:0000256" key="6">
    <source>
        <dbReference type="ARBA" id="ARBA00023180"/>
    </source>
</evidence>
<dbReference type="EMBL" id="MU069438">
    <property type="protein sequence ID" value="KAF5843774.1"/>
    <property type="molecule type" value="Genomic_DNA"/>
</dbReference>
<evidence type="ECO:0000313" key="9">
    <source>
        <dbReference type="Proteomes" id="UP000815325"/>
    </source>
</evidence>
<evidence type="ECO:0000256" key="7">
    <source>
        <dbReference type="RuleBase" id="RU368066"/>
    </source>
</evidence>
<feature type="transmembrane region" description="Helical" evidence="7">
    <location>
        <begin position="381"/>
        <end position="399"/>
    </location>
</feature>
<organism evidence="8 9">
    <name type="scientific">Dunaliella salina</name>
    <name type="common">Green alga</name>
    <name type="synonym">Protococcus salinus</name>
    <dbReference type="NCBI Taxonomy" id="3046"/>
    <lineage>
        <taxon>Eukaryota</taxon>
        <taxon>Viridiplantae</taxon>
        <taxon>Chlorophyta</taxon>
        <taxon>core chlorophytes</taxon>
        <taxon>Chlorophyceae</taxon>
        <taxon>CS clade</taxon>
        <taxon>Chlamydomonadales</taxon>
        <taxon>Dunaliellaceae</taxon>
        <taxon>Dunaliella</taxon>
    </lineage>
</organism>
<protein>
    <recommendedName>
        <fullName evidence="7">Choline transporter-like protein</fullName>
    </recommendedName>
</protein>
<comment type="subcellular location">
    <subcellularLocation>
        <location evidence="7">Cell membrane</location>
        <topology evidence="7">Multi-pass membrane protein</topology>
    </subcellularLocation>
    <subcellularLocation>
        <location evidence="1">Membrane</location>
        <topology evidence="1">Multi-pass membrane protein</topology>
    </subcellularLocation>
</comment>
<evidence type="ECO:0000256" key="1">
    <source>
        <dbReference type="ARBA" id="ARBA00004141"/>
    </source>
</evidence>
<sequence length="790" mass="87571">MGCCGKDDEEETKQEGFVVKRKCRDVLCSLFFLAFWVGMFIILGIAVNNGNGERLLYGTDSYGFTCGLKTDFNGTTFDLEGKKNLYYLDPLQLMTISNIPYAKTVCTDGCPPPAHQCDALNTTTLPCTRNEQFRCNYYRFTEDFIYNELNEFDNQNVSWTDTMWWDNLGNLSPRSDPQAKELADKLAGQSDQIAWVQELLNDYGISANQAEFGGPFYQAQSHIPSEGPCYPVWIGTKDIFNRCFPRIPVAWAQEVVESAASGSQGTPAGERIESFKDAFNSIAEKWTRYVADLNKGLYIIIVGGLVGGLVLSLFWMIVLRYLAGVMVWVTIISVNLFLVGVTLYSFSLAGMLGDNGFADAVEDNLPEIGDPTQLERDTWKAIAIASAVVTGVIILITLLMISRVRVAVACIKVTSQAVGAMPSILFFPLLPFIFEVGLLIYWVAVTALLYSSGDLKPECRDPQAQTPFTFSGMMNITSSSMPSSPPVRDATNCYQDLDIDEQRLLCGNDPNCKITFEWNDQLKYSFIYHFFGLLWTNQFFVGFSSVTIAGAIGSFYWAGGDRAHMPTFPVLTSLKNTTIYHGGSIAFGAFIIACIQFIRAVLEYIDRKTRELQQGNKIAQWLMCCVKCCMWCLEKIVAFINRNAYIMIGVKGTNYCSSACRAIALIILNALRLAAVTIIGDLLLFLAKITVAAGCGLIAFGMSETKFYTSPEEYPETQLSSPVLPVAVCILTGFIIAEIFFAVYEMGISTILLSFCEDSESHGTARFAPPLLMEAIGEKPREHADKPIKD</sequence>
<keyword evidence="6" id="KW-0325">Glycoprotein</keyword>